<name>A0A4R1GEA4_9BACT</name>
<dbReference type="AlphaFoldDB" id="A0A4R1GEA4"/>
<evidence type="ECO:0000259" key="1">
    <source>
        <dbReference type="Pfam" id="PF18551"/>
    </source>
</evidence>
<dbReference type="InterPro" id="IPR043128">
    <property type="entry name" value="Rev_trsase/Diguanyl_cyclase"/>
</dbReference>
<evidence type="ECO:0000313" key="3">
    <source>
        <dbReference type="Proteomes" id="UP000295777"/>
    </source>
</evidence>
<dbReference type="InterPro" id="IPR029787">
    <property type="entry name" value="Nucleotide_cyclase"/>
</dbReference>
<dbReference type="InterPro" id="IPR040572">
    <property type="entry name" value="TackOD1"/>
</dbReference>
<reference evidence="2 3" key="1">
    <citation type="submission" date="2019-03" db="EMBL/GenBank/DDBJ databases">
        <title>Genomic Encyclopedia of Archaeal and Bacterial Type Strains, Phase II (KMG-II): from individual species to whole genera.</title>
        <authorList>
            <person name="Goeker M."/>
        </authorList>
    </citation>
    <scope>NUCLEOTIDE SEQUENCE [LARGE SCALE GENOMIC DNA]</scope>
    <source>
        <strain evidence="2 3">DSM 24425</strain>
    </source>
</reference>
<feature type="domain" description="Thaumarchaeal output" evidence="1">
    <location>
        <begin position="125"/>
        <end position="305"/>
    </location>
</feature>
<dbReference type="SUPFAM" id="SSF55073">
    <property type="entry name" value="Nucleotide cyclase"/>
    <property type="match status" value="1"/>
</dbReference>
<dbReference type="Gene3D" id="3.30.70.270">
    <property type="match status" value="1"/>
</dbReference>
<accession>A0A4R1GEA4</accession>
<keyword evidence="3" id="KW-1185">Reference proteome</keyword>
<evidence type="ECO:0000313" key="2">
    <source>
        <dbReference type="EMBL" id="TCK06524.1"/>
    </source>
</evidence>
<dbReference type="Proteomes" id="UP000295777">
    <property type="component" value="Unassembled WGS sequence"/>
</dbReference>
<dbReference type="EMBL" id="SMFV01000001">
    <property type="protein sequence ID" value="TCK06524.1"/>
    <property type="molecule type" value="Genomic_DNA"/>
</dbReference>
<proteinExistence type="predicted"/>
<gene>
    <name evidence="2" type="ORF">CLV27_0325</name>
</gene>
<dbReference type="Pfam" id="PF18551">
    <property type="entry name" value="TackOD1"/>
    <property type="match status" value="1"/>
</dbReference>
<dbReference type="RefSeq" id="WP_132525147.1">
    <property type="nucleotide sequence ID" value="NZ_SMFV01000001.1"/>
</dbReference>
<dbReference type="OrthoDB" id="8432393at2"/>
<organism evidence="2 3">
    <name type="scientific">Phorcysia thermohydrogeniphila</name>
    <dbReference type="NCBI Taxonomy" id="936138"/>
    <lineage>
        <taxon>Bacteria</taxon>
        <taxon>Pseudomonadati</taxon>
        <taxon>Aquificota</taxon>
        <taxon>Aquificia</taxon>
        <taxon>Desulfurobacteriales</taxon>
        <taxon>Desulfurobacteriaceae</taxon>
        <taxon>Phorcysia</taxon>
    </lineage>
</organism>
<sequence length="478" mass="54605">MKVYVIKDLVELPDLPVEVAGELDLEALEKGISEAPEAFLVYTANPSFLEKACQAIRHLSDPLLYLRPILLLEGEEQFSRRFRAMADVVLPAEAEGREVKRRLRKVDRINQQIDRLNVFQGVSDSNVVLKVLRYIYTRGGEIEPVRDAFSFFGLSYPPLENFFTRQDFSVFNVLDLLEEKRFLTGEFYEKVHFCNKCHFAFLNFMEVCPNCGSGDLTIENLIHHFPCAYVGPEEDFKKGDTFVCPKCGRELKGLGVDFDRPATIYRCNHCRYVTQDPQVKTVCFYCGKESFPEDLILRTVKAYRLTALGENVAIYGMESLLFTALKENLDLLSYETFLTILKLEIERCRRYGVRSSLVAFQIVNINEIYGRLGSRALELFKEISAVIRAVTRKCDVVSIMNESLILILLPHTPEGGAEVVLNRMVTRINQLLLQNLGIEVIIKFGKREISDTDREPVALIETLLNEMVLYEKKGESAS</sequence>
<comment type="caution">
    <text evidence="2">The sequence shown here is derived from an EMBL/GenBank/DDBJ whole genome shotgun (WGS) entry which is preliminary data.</text>
</comment>
<protein>
    <submittedName>
        <fullName evidence="2">GGDEF domain-containing protein</fullName>
    </submittedName>
</protein>